<dbReference type="PROSITE" id="PS50222">
    <property type="entry name" value="EF_HAND_2"/>
    <property type="match status" value="2"/>
</dbReference>
<feature type="domain" description="EF-hand" evidence="2">
    <location>
        <begin position="9"/>
        <end position="44"/>
    </location>
</feature>
<dbReference type="Gene3D" id="1.10.238.10">
    <property type="entry name" value="EF-hand"/>
    <property type="match status" value="1"/>
</dbReference>
<evidence type="ECO:0000313" key="4">
    <source>
        <dbReference type="Proteomes" id="UP000324800"/>
    </source>
</evidence>
<evidence type="ECO:0000259" key="2">
    <source>
        <dbReference type="PROSITE" id="PS50222"/>
    </source>
</evidence>
<comment type="caution">
    <text evidence="3">The sequence shown here is derived from an EMBL/GenBank/DDBJ whole genome shotgun (WGS) entry which is preliminary data.</text>
</comment>
<feature type="domain" description="EF-hand" evidence="2">
    <location>
        <begin position="45"/>
        <end position="80"/>
    </location>
</feature>
<dbReference type="CDD" id="cd00051">
    <property type="entry name" value="EFh"/>
    <property type="match status" value="1"/>
</dbReference>
<evidence type="ECO:0000313" key="3">
    <source>
        <dbReference type="EMBL" id="KAA6401139.1"/>
    </source>
</evidence>
<dbReference type="InterPro" id="IPR018247">
    <property type="entry name" value="EF_Hand_1_Ca_BS"/>
</dbReference>
<dbReference type="SUPFAM" id="SSF47473">
    <property type="entry name" value="EF-hand"/>
    <property type="match status" value="1"/>
</dbReference>
<gene>
    <name evidence="3" type="ORF">EZS28_003335</name>
</gene>
<dbReference type="EMBL" id="SNRW01000439">
    <property type="protein sequence ID" value="KAA6401139.1"/>
    <property type="molecule type" value="Genomic_DNA"/>
</dbReference>
<dbReference type="Proteomes" id="UP000324800">
    <property type="component" value="Unassembled WGS sequence"/>
</dbReference>
<keyword evidence="1" id="KW-0106">Calcium</keyword>
<dbReference type="PROSITE" id="PS00018">
    <property type="entry name" value="EF_HAND_1"/>
    <property type="match status" value="1"/>
</dbReference>
<dbReference type="AlphaFoldDB" id="A0A5J4X3S3"/>
<accession>A0A5J4X3S3</accession>
<dbReference type="Pfam" id="PF13499">
    <property type="entry name" value="EF-hand_7"/>
    <property type="match status" value="1"/>
</dbReference>
<proteinExistence type="predicted"/>
<name>A0A5J4X3S3_9EUKA</name>
<dbReference type="SMART" id="SM00054">
    <property type="entry name" value="EFh"/>
    <property type="match status" value="2"/>
</dbReference>
<dbReference type="InterPro" id="IPR002048">
    <property type="entry name" value="EF_hand_dom"/>
</dbReference>
<dbReference type="GO" id="GO:0005509">
    <property type="term" value="F:calcium ion binding"/>
    <property type="evidence" value="ECO:0007669"/>
    <property type="project" value="InterPro"/>
</dbReference>
<evidence type="ECO:0000256" key="1">
    <source>
        <dbReference type="ARBA" id="ARBA00022837"/>
    </source>
</evidence>
<sequence>MEEKAAAIDEEEEFQKMFRLFDVRRVGYATYSDVETVFKEHAPTVKADVIERMFTEVDRDGDGNISFLDFYRIMKLAHPSALQKS</sequence>
<organism evidence="3 4">
    <name type="scientific">Streblomastix strix</name>
    <dbReference type="NCBI Taxonomy" id="222440"/>
    <lineage>
        <taxon>Eukaryota</taxon>
        <taxon>Metamonada</taxon>
        <taxon>Preaxostyla</taxon>
        <taxon>Oxymonadida</taxon>
        <taxon>Streblomastigidae</taxon>
        <taxon>Streblomastix</taxon>
    </lineage>
</organism>
<dbReference type="InterPro" id="IPR011992">
    <property type="entry name" value="EF-hand-dom_pair"/>
</dbReference>
<dbReference type="OrthoDB" id="26525at2759"/>
<reference evidence="3 4" key="1">
    <citation type="submission" date="2019-03" db="EMBL/GenBank/DDBJ databases">
        <title>Single cell metagenomics reveals metabolic interactions within the superorganism composed of flagellate Streblomastix strix and complex community of Bacteroidetes bacteria on its surface.</title>
        <authorList>
            <person name="Treitli S.C."/>
            <person name="Kolisko M."/>
            <person name="Husnik F."/>
            <person name="Keeling P."/>
            <person name="Hampl V."/>
        </authorList>
    </citation>
    <scope>NUCLEOTIDE SEQUENCE [LARGE SCALE GENOMIC DNA]</scope>
    <source>
        <strain evidence="3">ST1C</strain>
    </source>
</reference>
<protein>
    <recommendedName>
        <fullName evidence="2">EF-hand domain-containing protein</fullName>
    </recommendedName>
</protein>